<organism evidence="1 2">
    <name type="scientific">Moraxella lacunata</name>
    <dbReference type="NCBI Taxonomy" id="477"/>
    <lineage>
        <taxon>Bacteria</taxon>
        <taxon>Pseudomonadati</taxon>
        <taxon>Pseudomonadota</taxon>
        <taxon>Gammaproteobacteria</taxon>
        <taxon>Moraxellales</taxon>
        <taxon>Moraxellaceae</taxon>
        <taxon>Moraxella</taxon>
    </lineage>
</organism>
<gene>
    <name evidence="1" type="ORF">B5J94_01300</name>
</gene>
<dbReference type="Proteomes" id="UP000191025">
    <property type="component" value="Unassembled WGS sequence"/>
</dbReference>
<reference evidence="2" key="1">
    <citation type="submission" date="2017-03" db="EMBL/GenBank/DDBJ databases">
        <title>Draft genome sequence of Moraxella equi CCUG 4950T type strain.</title>
        <authorList>
            <person name="Salva-Serra F."/>
            <person name="Engstrom-Jakobsson H."/>
            <person name="Thorell K."/>
            <person name="Jaen-Luchoro D."/>
            <person name="Gonzales-Siles L."/>
            <person name="Karlsson R."/>
            <person name="Yazdan S."/>
            <person name="Boulund F."/>
            <person name="Johnning A."/>
            <person name="Engstrand L."/>
            <person name="Kristiansson E."/>
            <person name="Moore E."/>
        </authorList>
    </citation>
    <scope>NUCLEOTIDE SEQUENCE [LARGE SCALE GENOMIC DNA]</scope>
    <source>
        <strain evidence="2">CCUG 4441</strain>
    </source>
</reference>
<name>A0A1V4H2U2_MORLA</name>
<protein>
    <submittedName>
        <fullName evidence="1">Uncharacterized protein</fullName>
    </submittedName>
</protein>
<evidence type="ECO:0000313" key="1">
    <source>
        <dbReference type="EMBL" id="OPH39187.1"/>
    </source>
</evidence>
<accession>A0A1V4H2U2</accession>
<dbReference type="EMBL" id="MXAN01000006">
    <property type="protein sequence ID" value="OPH39187.1"/>
    <property type="molecule type" value="Genomic_DNA"/>
</dbReference>
<dbReference type="AlphaFoldDB" id="A0A1V4H2U2"/>
<comment type="caution">
    <text evidence="1">The sequence shown here is derived from an EMBL/GenBank/DDBJ whole genome shotgun (WGS) entry which is preliminary data.</text>
</comment>
<sequence>MGFRYIDRLFFAHLCQKEHSSTMPQNLGVFGDFYTQKYSTNPTSAINTDTTCPHHDLFCP</sequence>
<evidence type="ECO:0000313" key="2">
    <source>
        <dbReference type="Proteomes" id="UP000191025"/>
    </source>
</evidence>
<proteinExistence type="predicted"/>